<gene>
    <name evidence="21" type="ORF">ASTO00021_LOCUS17686</name>
</gene>
<evidence type="ECO:0000256" key="13">
    <source>
        <dbReference type="ARBA" id="ARBA00023004"/>
    </source>
</evidence>
<evidence type="ECO:0000256" key="16">
    <source>
        <dbReference type="ARBA" id="ARBA00023128"/>
    </source>
</evidence>
<comment type="cofactor">
    <cofactor evidence="19">
        <name>[4Fe-4S] cluster</name>
        <dbReference type="ChEBI" id="CHEBI:49883"/>
    </cofactor>
    <text evidence="19">Binds 1 [4Fe-4S] cluster.</text>
</comment>
<dbReference type="SUPFAM" id="SSF54862">
    <property type="entry name" value="4Fe-4S ferredoxins"/>
    <property type="match status" value="1"/>
</dbReference>
<evidence type="ECO:0000256" key="9">
    <source>
        <dbReference type="ARBA" id="ARBA00022827"/>
    </source>
</evidence>
<dbReference type="InterPro" id="IPR017896">
    <property type="entry name" value="4Fe4S_Fe-S-bd"/>
</dbReference>
<dbReference type="InterPro" id="IPR049398">
    <property type="entry name" value="ETF-QO/FixC_UQ-bd"/>
</dbReference>
<evidence type="ECO:0000259" key="20">
    <source>
        <dbReference type="PROSITE" id="PS51379"/>
    </source>
</evidence>
<evidence type="ECO:0000313" key="21">
    <source>
        <dbReference type="EMBL" id="CAE0447723.1"/>
    </source>
</evidence>
<keyword evidence="9 19" id="KW-0274">FAD</keyword>
<dbReference type="PANTHER" id="PTHR10617">
    <property type="entry name" value="ELECTRON TRANSFER FLAVOPROTEIN-UBIQUINONE OXIDOREDUCTASE"/>
    <property type="match status" value="1"/>
</dbReference>
<keyword evidence="10" id="KW-0809">Transit peptide</keyword>
<evidence type="ECO:0000256" key="6">
    <source>
        <dbReference type="ARBA" id="ARBA00022630"/>
    </source>
</evidence>
<comment type="catalytic activity">
    <reaction evidence="18 19">
        <text>a ubiquinone + reduced [electron-transfer flavoprotein] = a ubiquinol + oxidized [electron-transfer flavoprotein] + H(+)</text>
        <dbReference type="Rhea" id="RHEA:24052"/>
        <dbReference type="Rhea" id="RHEA-COMP:9565"/>
        <dbReference type="Rhea" id="RHEA-COMP:9566"/>
        <dbReference type="Rhea" id="RHEA-COMP:10685"/>
        <dbReference type="Rhea" id="RHEA-COMP:10686"/>
        <dbReference type="ChEBI" id="CHEBI:15378"/>
        <dbReference type="ChEBI" id="CHEBI:16389"/>
        <dbReference type="ChEBI" id="CHEBI:17976"/>
        <dbReference type="ChEBI" id="CHEBI:57692"/>
        <dbReference type="ChEBI" id="CHEBI:58307"/>
        <dbReference type="EC" id="1.5.5.1"/>
    </reaction>
</comment>
<evidence type="ECO:0000256" key="18">
    <source>
        <dbReference type="ARBA" id="ARBA00052682"/>
    </source>
</evidence>
<evidence type="ECO:0000256" key="1">
    <source>
        <dbReference type="ARBA" id="ARBA00001974"/>
    </source>
</evidence>
<evidence type="ECO:0000256" key="2">
    <source>
        <dbReference type="ARBA" id="ARBA00002819"/>
    </source>
</evidence>
<dbReference type="AlphaFoldDB" id="A0A7S3PR61"/>
<keyword evidence="17" id="KW-0472">Membrane</keyword>
<organism evidence="21">
    <name type="scientific">Aplanochytrium stocchinoi</name>
    <dbReference type="NCBI Taxonomy" id="215587"/>
    <lineage>
        <taxon>Eukaryota</taxon>
        <taxon>Sar</taxon>
        <taxon>Stramenopiles</taxon>
        <taxon>Bigyra</taxon>
        <taxon>Labyrinthulomycetes</taxon>
        <taxon>Thraustochytrida</taxon>
        <taxon>Thraustochytriidae</taxon>
        <taxon>Aplanochytrium</taxon>
    </lineage>
</organism>
<keyword evidence="11 19" id="KW-0249">Electron transport</keyword>
<evidence type="ECO:0000256" key="7">
    <source>
        <dbReference type="ARBA" id="ARBA00022723"/>
    </source>
</evidence>
<evidence type="ECO:0000256" key="14">
    <source>
        <dbReference type="ARBA" id="ARBA00023014"/>
    </source>
</evidence>
<keyword evidence="7 19" id="KW-0479">Metal-binding</keyword>
<dbReference type="GO" id="GO:0046872">
    <property type="term" value="F:metal ion binding"/>
    <property type="evidence" value="ECO:0007669"/>
    <property type="project" value="UniProtKB-KW"/>
</dbReference>
<comment type="cofactor">
    <cofactor evidence="1 19">
        <name>FAD</name>
        <dbReference type="ChEBI" id="CHEBI:57692"/>
    </cofactor>
</comment>
<feature type="domain" description="4Fe-4S ferredoxin-type" evidence="20">
    <location>
        <begin position="556"/>
        <end position="585"/>
    </location>
</feature>
<dbReference type="GO" id="GO:0005743">
    <property type="term" value="C:mitochondrial inner membrane"/>
    <property type="evidence" value="ECO:0007669"/>
    <property type="project" value="UniProtKB-SubCell"/>
</dbReference>
<sequence length="596" mass="65287">MFAQSLAVRAIRGAPVRSAAQRAVRGFCSSSSSDDLLSSPREAMEYDVVIVGAGPAGLSAAIRLKQLEAETGKEISVCVVEKAAEVGAHILSGNVFEPRALNELIPDWKEEEALGEDPTEAKDDNFVVCTSESKGYSLPGFLIPPSLHNDGNYIISLSKLVRWLGGKAEELGVEIYPGFPAGDVLYDDNGAVVGIATADMGIGKDGHPKDTFMRGMELRAKQTLFAEGARGSCSEEVIKNFDLRKDCDMQSYGLGIKEVWEIPEENLKPGTIQHTIGWPLDMKTYGGSFLYHMKPNFILIGMVVGLDYQNPYLSPYEEFQRFKHHPDVKKHLEGGECVAYGARVINEGGFQAIPKLTFPGGALIGCSAGFLNVPKIKGTHTAMKSGMVAADSVFEELTAEDAPEEIVEVSQYQTNMENSWVWEELKAVRNYAPSFKWGTLAGVAYSGLSGFVLRGKEPWTFSKHGKDRDCDATKKAAECKEIEYPKPDGVLSFDILTNLARSGTNHEGDQPAHLRIKPDLKDIPNEVSITEYAGPEQRFCPAKVYEYQPNAETNKMELVINAQNCVHCKCCSIKMPEEYIKWTVPEGGGGPAYEVM</sequence>
<dbReference type="Gene3D" id="3.30.70.20">
    <property type="match status" value="1"/>
</dbReference>
<dbReference type="EMBL" id="HBIN01022995">
    <property type="protein sequence ID" value="CAE0447723.1"/>
    <property type="molecule type" value="Transcribed_RNA"/>
</dbReference>
<keyword evidence="6 19" id="KW-0285">Flavoprotein</keyword>
<comment type="similarity">
    <text evidence="4">Belongs to the ETF-QO/FixC family.</text>
</comment>
<keyword evidence="16" id="KW-0496">Mitochondrion</keyword>
<comment type="subcellular location">
    <subcellularLocation>
        <location evidence="3">Mitochondrion inner membrane</location>
    </subcellularLocation>
</comment>
<dbReference type="Pfam" id="PF21162">
    <property type="entry name" value="ETFQO_UQ-bd"/>
    <property type="match status" value="1"/>
</dbReference>
<dbReference type="SUPFAM" id="SSF51905">
    <property type="entry name" value="FAD/NAD(P)-binding domain"/>
    <property type="match status" value="1"/>
</dbReference>
<accession>A0A7S3PR61</accession>
<dbReference type="EC" id="1.5.5.1" evidence="19"/>
<dbReference type="PRINTS" id="PR00420">
    <property type="entry name" value="RNGMNOXGNASE"/>
</dbReference>
<comment type="function">
    <text evidence="2 19">Accepts electrons from ETF and reduces ubiquinone.</text>
</comment>
<dbReference type="GO" id="GO:0004174">
    <property type="term" value="F:electron-transferring-flavoprotein dehydrogenase activity"/>
    <property type="evidence" value="ECO:0007669"/>
    <property type="project" value="UniProtKB-UniRule"/>
</dbReference>
<name>A0A7S3PR61_9STRA</name>
<evidence type="ECO:0000256" key="19">
    <source>
        <dbReference type="RuleBase" id="RU366068"/>
    </source>
</evidence>
<evidence type="ECO:0000256" key="11">
    <source>
        <dbReference type="ARBA" id="ARBA00022982"/>
    </source>
</evidence>
<dbReference type="InterPro" id="IPR036188">
    <property type="entry name" value="FAD/NAD-bd_sf"/>
</dbReference>
<evidence type="ECO:0000256" key="17">
    <source>
        <dbReference type="ARBA" id="ARBA00023136"/>
    </source>
</evidence>
<dbReference type="Gene3D" id="3.50.50.60">
    <property type="entry name" value="FAD/NAD(P)-binding domain"/>
    <property type="match status" value="1"/>
</dbReference>
<dbReference type="PANTHER" id="PTHR10617:SF107">
    <property type="entry name" value="ELECTRON TRANSFER FLAVOPROTEIN-UBIQUINONE OXIDOREDUCTASE, MITOCHONDRIAL"/>
    <property type="match status" value="1"/>
</dbReference>
<evidence type="ECO:0000256" key="4">
    <source>
        <dbReference type="ARBA" id="ARBA00006796"/>
    </source>
</evidence>
<keyword evidence="8" id="KW-0999">Mitochondrion inner membrane</keyword>
<reference evidence="21" key="1">
    <citation type="submission" date="2021-01" db="EMBL/GenBank/DDBJ databases">
        <authorList>
            <person name="Corre E."/>
            <person name="Pelletier E."/>
            <person name="Niang G."/>
            <person name="Scheremetjew M."/>
            <person name="Finn R."/>
            <person name="Kale V."/>
            <person name="Holt S."/>
            <person name="Cochrane G."/>
            <person name="Meng A."/>
            <person name="Brown T."/>
            <person name="Cohen L."/>
        </authorList>
    </citation>
    <scope>NUCLEOTIDE SEQUENCE</scope>
    <source>
        <strain evidence="21">GSBS06</strain>
    </source>
</reference>
<evidence type="ECO:0000256" key="8">
    <source>
        <dbReference type="ARBA" id="ARBA00022792"/>
    </source>
</evidence>
<proteinExistence type="inferred from homology"/>
<dbReference type="FunFam" id="3.30.70.20:FF:000015">
    <property type="entry name" value="Electron transfer flavoprotein-ubiquinone oxidoreductase"/>
    <property type="match status" value="1"/>
</dbReference>
<dbReference type="GO" id="GO:0051539">
    <property type="term" value="F:4 iron, 4 sulfur cluster binding"/>
    <property type="evidence" value="ECO:0007669"/>
    <property type="project" value="UniProtKB-UniRule"/>
</dbReference>
<dbReference type="Pfam" id="PF13450">
    <property type="entry name" value="NAD_binding_8"/>
    <property type="match status" value="1"/>
</dbReference>
<evidence type="ECO:0000256" key="12">
    <source>
        <dbReference type="ARBA" id="ARBA00023002"/>
    </source>
</evidence>
<dbReference type="Pfam" id="PF05187">
    <property type="entry name" value="Fer4_ETF_QO"/>
    <property type="match status" value="1"/>
</dbReference>
<keyword evidence="12 19" id="KW-0560">Oxidoreductase</keyword>
<keyword evidence="13 19" id="KW-0408">Iron</keyword>
<evidence type="ECO:0000256" key="10">
    <source>
        <dbReference type="ARBA" id="ARBA00022946"/>
    </source>
</evidence>
<dbReference type="Gene3D" id="3.30.9.90">
    <property type="match status" value="1"/>
</dbReference>
<dbReference type="SUPFAM" id="SSF54373">
    <property type="entry name" value="FAD-linked reductases, C-terminal domain"/>
    <property type="match status" value="1"/>
</dbReference>
<keyword evidence="5 19" id="KW-0813">Transport</keyword>
<keyword evidence="15 19" id="KW-0830">Ubiquinone</keyword>
<dbReference type="InterPro" id="IPR040156">
    <property type="entry name" value="ETF-QO"/>
</dbReference>
<dbReference type="PROSITE" id="PS51379">
    <property type="entry name" value="4FE4S_FER_2"/>
    <property type="match status" value="1"/>
</dbReference>
<keyword evidence="14 19" id="KW-0411">Iron-sulfur</keyword>
<protein>
    <recommendedName>
        <fullName evidence="19">Electron transfer flavoprotein-ubiquinone oxidoreductase</fullName>
        <shortName evidence="19">ETF-QO</shortName>
        <ecNumber evidence="19">1.5.5.1</ecNumber>
    </recommendedName>
</protein>
<dbReference type="InterPro" id="IPR007859">
    <property type="entry name" value="ETF-QO/FixX_C"/>
</dbReference>
<evidence type="ECO:0000256" key="3">
    <source>
        <dbReference type="ARBA" id="ARBA00004273"/>
    </source>
</evidence>
<evidence type="ECO:0000256" key="15">
    <source>
        <dbReference type="ARBA" id="ARBA00023075"/>
    </source>
</evidence>
<evidence type="ECO:0000256" key="5">
    <source>
        <dbReference type="ARBA" id="ARBA00022448"/>
    </source>
</evidence>